<dbReference type="PANTHER" id="PTHR47478">
    <property type="match status" value="1"/>
</dbReference>
<dbReference type="InterPro" id="IPR041492">
    <property type="entry name" value="HAD_2"/>
</dbReference>
<dbReference type="PATRIC" id="fig|1423719.4.peg.1083"/>
<dbReference type="Proteomes" id="UP000051450">
    <property type="component" value="Unassembled WGS sequence"/>
</dbReference>
<dbReference type="PANTHER" id="PTHR47478:SF1">
    <property type="entry name" value="PYRIMIDINE 5'-NUCLEOTIDASE YJJG"/>
    <property type="match status" value="1"/>
</dbReference>
<dbReference type="SUPFAM" id="SSF56784">
    <property type="entry name" value="HAD-like"/>
    <property type="match status" value="1"/>
</dbReference>
<dbReference type="InterPro" id="IPR023214">
    <property type="entry name" value="HAD_sf"/>
</dbReference>
<dbReference type="InterPro" id="IPR023198">
    <property type="entry name" value="PGP-like_dom2"/>
</dbReference>
<evidence type="ECO:0008006" key="3">
    <source>
        <dbReference type="Google" id="ProtNLM"/>
    </source>
</evidence>
<dbReference type="NCBIfam" id="TIGR01549">
    <property type="entry name" value="HAD-SF-IA-v1"/>
    <property type="match status" value="1"/>
</dbReference>
<dbReference type="EMBL" id="AZDI01000004">
    <property type="protein sequence ID" value="KRK45831.1"/>
    <property type="molecule type" value="Genomic_DNA"/>
</dbReference>
<protein>
    <recommendedName>
        <fullName evidence="3">Noncanonical pyrimidine nucleotidase, YjjG family</fullName>
    </recommendedName>
</protein>
<dbReference type="InterPro" id="IPR011951">
    <property type="entry name" value="HAD-SF_hydro_IA_YjjG/PynA"/>
</dbReference>
<dbReference type="NCBIfam" id="TIGR02254">
    <property type="entry name" value="YjjG_YfnB"/>
    <property type="match status" value="1"/>
</dbReference>
<comment type="caution">
    <text evidence="1">The sequence shown here is derived from an EMBL/GenBank/DDBJ whole genome shotgun (WGS) entry which is preliminary data.</text>
</comment>
<dbReference type="InterPro" id="IPR036412">
    <property type="entry name" value="HAD-like_sf"/>
</dbReference>
<dbReference type="AlphaFoldDB" id="A0A0R1HT56"/>
<organism evidence="1 2">
    <name type="scientific">Dellaglioa algida DSM 15638</name>
    <dbReference type="NCBI Taxonomy" id="1423719"/>
    <lineage>
        <taxon>Bacteria</taxon>
        <taxon>Bacillati</taxon>
        <taxon>Bacillota</taxon>
        <taxon>Bacilli</taxon>
        <taxon>Lactobacillales</taxon>
        <taxon>Lactobacillaceae</taxon>
        <taxon>Dellaglioa</taxon>
    </lineage>
</organism>
<accession>A0A0R1HT56</accession>
<dbReference type="SFLD" id="SFLDG01135">
    <property type="entry name" value="C1.5.6:_HAD__Beta-PGM__Phospha"/>
    <property type="match status" value="1"/>
</dbReference>
<dbReference type="Pfam" id="PF13419">
    <property type="entry name" value="HAD_2"/>
    <property type="match status" value="1"/>
</dbReference>
<dbReference type="SFLD" id="SFLDG01129">
    <property type="entry name" value="C1.5:_HAD__Beta-PGM__Phosphata"/>
    <property type="match status" value="1"/>
</dbReference>
<dbReference type="Gene3D" id="1.10.150.240">
    <property type="entry name" value="Putative phosphatase, domain 2"/>
    <property type="match status" value="1"/>
</dbReference>
<dbReference type="STRING" id="1423719.FC66_GL001062"/>
<gene>
    <name evidence="1" type="ORF">FC66_GL001062</name>
</gene>
<reference evidence="1 2" key="1">
    <citation type="journal article" date="2015" name="Genome Announc.">
        <title>Expanding the biotechnology potential of lactobacilli through comparative genomics of 213 strains and associated genera.</title>
        <authorList>
            <person name="Sun Z."/>
            <person name="Harris H.M."/>
            <person name="McCann A."/>
            <person name="Guo C."/>
            <person name="Argimon S."/>
            <person name="Zhang W."/>
            <person name="Yang X."/>
            <person name="Jeffery I.B."/>
            <person name="Cooney J.C."/>
            <person name="Kagawa T.F."/>
            <person name="Liu W."/>
            <person name="Song Y."/>
            <person name="Salvetti E."/>
            <person name="Wrobel A."/>
            <person name="Rasinkangas P."/>
            <person name="Parkhill J."/>
            <person name="Rea M.C."/>
            <person name="O'Sullivan O."/>
            <person name="Ritari J."/>
            <person name="Douillard F.P."/>
            <person name="Paul Ross R."/>
            <person name="Yang R."/>
            <person name="Briner A.E."/>
            <person name="Felis G.E."/>
            <person name="de Vos W.M."/>
            <person name="Barrangou R."/>
            <person name="Klaenhammer T.R."/>
            <person name="Caufield P.W."/>
            <person name="Cui Y."/>
            <person name="Zhang H."/>
            <person name="O'Toole P.W."/>
        </authorList>
    </citation>
    <scope>NUCLEOTIDE SEQUENCE [LARGE SCALE GENOMIC DNA]</scope>
    <source>
        <strain evidence="1 2">DSM 15638</strain>
    </source>
</reference>
<dbReference type="SFLD" id="SFLDS00003">
    <property type="entry name" value="Haloacid_Dehalogenase"/>
    <property type="match status" value="1"/>
</dbReference>
<dbReference type="InterPro" id="IPR052550">
    <property type="entry name" value="Pyrimidine_5'-ntase_YjjG"/>
</dbReference>
<keyword evidence="2" id="KW-1185">Reference proteome</keyword>
<dbReference type="GO" id="GO:0008253">
    <property type="term" value="F:5'-nucleotidase activity"/>
    <property type="evidence" value="ECO:0007669"/>
    <property type="project" value="InterPro"/>
</dbReference>
<dbReference type="Gene3D" id="3.40.50.1000">
    <property type="entry name" value="HAD superfamily/HAD-like"/>
    <property type="match status" value="1"/>
</dbReference>
<dbReference type="InterPro" id="IPR006439">
    <property type="entry name" value="HAD-SF_hydro_IA"/>
</dbReference>
<evidence type="ECO:0000313" key="1">
    <source>
        <dbReference type="EMBL" id="KRK45831.1"/>
    </source>
</evidence>
<proteinExistence type="predicted"/>
<sequence>MKVKNYEFLLFDIDDTLLDFGAAEDNALETLFLTQKVTLDAKIKQNYLKFNRQLWRQYERGDLERENLFNNRFEIFFKKQFNKVVDGRALAKQYQDHLTDGHEKIKGAAELLASIDKTKYQLSIITNGIADMQYKRLAEAKLDQYFPQVFVSETTGYQKPAVEYFNYVFNRIDNFDPKKALIIGDSLTSDIQGGNNVNVDTVWYNPGNTKNKTSVKATYEIDDLLAINRII</sequence>
<name>A0A0R1HT56_9LACO</name>
<evidence type="ECO:0000313" key="2">
    <source>
        <dbReference type="Proteomes" id="UP000051450"/>
    </source>
</evidence>